<dbReference type="Proteomes" id="UP000006251">
    <property type="component" value="Unassembled WGS sequence"/>
</dbReference>
<proteinExistence type="predicted"/>
<dbReference type="EMBL" id="BAEQ01000056">
    <property type="protein sequence ID" value="GAC30425.1"/>
    <property type="molecule type" value="Genomic_DNA"/>
</dbReference>
<accession>K7A4K7</accession>
<gene>
    <name evidence="1" type="ORF">GPAL_3583</name>
</gene>
<sequence length="64" mass="7076">MRLPCTAGLTIIVFKGIEFAPATLTLAVNRNTMDILIEKKPKAELYVHFKGTSKPELIFALAKT</sequence>
<keyword evidence="2" id="KW-1185">Reference proteome</keyword>
<comment type="caution">
    <text evidence="1">The sequence shown here is derived from an EMBL/GenBank/DDBJ whole genome shotgun (WGS) entry which is preliminary data.</text>
</comment>
<dbReference type="AlphaFoldDB" id="K7A4K7"/>
<organism evidence="1 2">
    <name type="scientific">Brumicola pallidula DSM 14239 = ACAM 615</name>
    <dbReference type="NCBI Taxonomy" id="1121922"/>
    <lineage>
        <taxon>Bacteria</taxon>
        <taxon>Pseudomonadati</taxon>
        <taxon>Pseudomonadota</taxon>
        <taxon>Gammaproteobacteria</taxon>
        <taxon>Alteromonadales</taxon>
        <taxon>Alteromonadaceae</taxon>
        <taxon>Brumicola</taxon>
    </lineage>
</organism>
<reference evidence="2" key="1">
    <citation type="journal article" date="2014" name="Environ. Microbiol.">
        <title>Comparative genomics of the marine bacterial genus Glaciecola reveals the high degree of genomic diversity and genomic characteristic for cold adaptation.</title>
        <authorList>
            <person name="Qin Q.L."/>
            <person name="Xie B.B."/>
            <person name="Yu Y."/>
            <person name="Shu Y.L."/>
            <person name="Rong J.C."/>
            <person name="Zhang Y.J."/>
            <person name="Zhao D.L."/>
            <person name="Chen X.L."/>
            <person name="Zhang X.Y."/>
            <person name="Chen B."/>
            <person name="Zhou B.C."/>
            <person name="Zhang Y.Z."/>
        </authorList>
    </citation>
    <scope>NUCLEOTIDE SEQUENCE [LARGE SCALE GENOMIC DNA]</scope>
    <source>
        <strain evidence="2">ACAM 615</strain>
    </source>
</reference>
<protein>
    <submittedName>
        <fullName evidence="1">Uncharacterized protein</fullName>
    </submittedName>
</protein>
<name>K7A4K7_9ALTE</name>
<evidence type="ECO:0000313" key="1">
    <source>
        <dbReference type="EMBL" id="GAC30425.1"/>
    </source>
</evidence>
<evidence type="ECO:0000313" key="2">
    <source>
        <dbReference type="Proteomes" id="UP000006251"/>
    </source>
</evidence>